<accession>A0A0N0GGY6</accession>
<dbReference type="Proteomes" id="UP000037891">
    <property type="component" value="Unassembled WGS sequence"/>
</dbReference>
<sequence length="60" mass="7041">MLQSKFEHCLDSCAAPRRHLILVLMTTMNDRQLGKMKRYLSDIAFVWIAADNRRAETFNL</sequence>
<reference evidence="1 2" key="2">
    <citation type="submission" date="2015-10" db="EMBL/GenBank/DDBJ databases">
        <title>Comparative genomics and high-throughput reverse genetic screens identify a new phytobacterial MAMP and an Arabidopsis receptor required for immune elicitation.</title>
        <authorList>
            <person name="Mott G.A."/>
            <person name="Thakur S."/>
            <person name="Wang P.W."/>
            <person name="Desveaux D."/>
            <person name="Guttman D.S."/>
        </authorList>
    </citation>
    <scope>NUCLEOTIDE SEQUENCE [LARGE SCALE GENOMIC DNA]</scope>
    <source>
        <strain evidence="1 2">0788_9</strain>
    </source>
</reference>
<reference evidence="1 2" key="1">
    <citation type="submission" date="2015-07" db="EMBL/GenBank/DDBJ databases">
        <authorList>
            <person name="Noorani M."/>
        </authorList>
    </citation>
    <scope>NUCLEOTIDE SEQUENCE [LARGE SCALE GENOMIC DNA]</scope>
    <source>
        <strain evidence="1 2">0788_9</strain>
    </source>
</reference>
<gene>
    <name evidence="1" type="ORF">ABJ99_4987</name>
</gene>
<organism evidence="1 2">
    <name type="scientific">Pseudomonas syringae pv. cilantro</name>
    <dbReference type="NCBI Taxonomy" id="81035"/>
    <lineage>
        <taxon>Bacteria</taxon>
        <taxon>Pseudomonadati</taxon>
        <taxon>Pseudomonadota</taxon>
        <taxon>Gammaproteobacteria</taxon>
        <taxon>Pseudomonadales</taxon>
        <taxon>Pseudomonadaceae</taxon>
        <taxon>Pseudomonas</taxon>
        <taxon>Pseudomonas syringae</taxon>
    </lineage>
</organism>
<comment type="caution">
    <text evidence="1">The sequence shown here is derived from an EMBL/GenBank/DDBJ whole genome shotgun (WGS) entry which is preliminary data.</text>
</comment>
<name>A0A0N0GGY6_PSESX</name>
<protein>
    <submittedName>
        <fullName evidence="1">Uncharacterized protein</fullName>
    </submittedName>
</protein>
<dbReference type="AlphaFoldDB" id="A0A0N0GGY6"/>
<evidence type="ECO:0000313" key="2">
    <source>
        <dbReference type="Proteomes" id="UP000037891"/>
    </source>
</evidence>
<dbReference type="EMBL" id="LGLN01000029">
    <property type="protein sequence ID" value="KPC34284.1"/>
    <property type="molecule type" value="Genomic_DNA"/>
</dbReference>
<evidence type="ECO:0000313" key="1">
    <source>
        <dbReference type="EMBL" id="KPC34284.1"/>
    </source>
</evidence>
<proteinExistence type="predicted"/>